<proteinExistence type="predicted"/>
<keyword evidence="2" id="KW-1185">Reference proteome</keyword>
<gene>
    <name evidence="1" type="ORF">MLD38_032033</name>
</gene>
<protein>
    <submittedName>
        <fullName evidence="1">Uncharacterized protein</fullName>
    </submittedName>
</protein>
<dbReference type="Proteomes" id="UP001057402">
    <property type="component" value="Chromosome 9"/>
</dbReference>
<reference evidence="2" key="1">
    <citation type="journal article" date="2023" name="Front. Plant Sci.">
        <title>Chromosomal-level genome assembly of Melastoma candidum provides insights into trichome evolution.</title>
        <authorList>
            <person name="Zhong Y."/>
            <person name="Wu W."/>
            <person name="Sun C."/>
            <person name="Zou P."/>
            <person name="Liu Y."/>
            <person name="Dai S."/>
            <person name="Zhou R."/>
        </authorList>
    </citation>
    <scope>NUCLEOTIDE SEQUENCE [LARGE SCALE GENOMIC DNA]</scope>
</reference>
<organism evidence="1 2">
    <name type="scientific">Melastoma candidum</name>
    <dbReference type="NCBI Taxonomy" id="119954"/>
    <lineage>
        <taxon>Eukaryota</taxon>
        <taxon>Viridiplantae</taxon>
        <taxon>Streptophyta</taxon>
        <taxon>Embryophyta</taxon>
        <taxon>Tracheophyta</taxon>
        <taxon>Spermatophyta</taxon>
        <taxon>Magnoliopsida</taxon>
        <taxon>eudicotyledons</taxon>
        <taxon>Gunneridae</taxon>
        <taxon>Pentapetalae</taxon>
        <taxon>rosids</taxon>
        <taxon>malvids</taxon>
        <taxon>Myrtales</taxon>
        <taxon>Melastomataceae</taxon>
        <taxon>Melastomatoideae</taxon>
        <taxon>Melastomateae</taxon>
        <taxon>Melastoma</taxon>
    </lineage>
</organism>
<sequence length="704" mass="79749">MMSGCPSVMTPATTLNRHHFLPLPHPHPHPLLTSPSPSHHSNRLRLRSTSPSDSSIFLPHLQHQAHPERTADADDSDPILRFFRNRSSSSDPDPPIESKLSLQRNRRTSWRLSPTISSPHHPDPPTETPSLGDASADDEDGDDSIGTVVGEVMRIARELPDNMTMGEALEGFHGGKKLTHWECLEVLEQMEKHAMVSCALYFFEWMMMQVPSPLSGKACSVFFGMLGRAGLGKDILLFLRNLPFNEKPDLRDVRLYNSALSGLMISGCYEDAWELYMAMEADDIHPDHVTCSIMITVLRKSGRSAKEAWELFEMMIREGVEWSLEVMGALIKSFCDEGLLREALIIQAEMDKRGISSNAIVYNTLMDAHSKSNHIEECEGLLADMKSKCIRPTQATYNILMDAYGRRMQPEIVEKLLEEMQDMGLQPDSTSYTCLISAYGRQKMCDVAADAFLKMRKAGIEPNLYSYTALIHAYSVSGWPEKAYISFENMLREGIKPSMETYTALLDAFRRAGDTEMLMKIWKMMIAEKIEGTRVTFNILLDGFAKQGRYVEARDVISEFGKIGLGPTVMTYNMLMNAYGRGGQPSRLPQLLKEMAAENLQPDSVTYSTMIYAFVRVRDFRRAFYYHKVMIKSGQVPDKRSYEKLRAILDIKAATKNRRDRNAIMGIVNSRMGSVRPKVKRKKDEFWKYRSRRSRPALATGSVD</sequence>
<evidence type="ECO:0000313" key="2">
    <source>
        <dbReference type="Proteomes" id="UP001057402"/>
    </source>
</evidence>
<name>A0ACB9MTD5_9MYRT</name>
<evidence type="ECO:0000313" key="1">
    <source>
        <dbReference type="EMBL" id="KAI4326754.1"/>
    </source>
</evidence>
<comment type="caution">
    <text evidence="1">The sequence shown here is derived from an EMBL/GenBank/DDBJ whole genome shotgun (WGS) entry which is preliminary data.</text>
</comment>
<accession>A0ACB9MTD5</accession>
<dbReference type="EMBL" id="CM042888">
    <property type="protein sequence ID" value="KAI4326754.1"/>
    <property type="molecule type" value="Genomic_DNA"/>
</dbReference>